<dbReference type="InterPro" id="IPR015421">
    <property type="entry name" value="PyrdxlP-dep_Trfase_major"/>
</dbReference>
<keyword evidence="7" id="KW-0328">Glycosyltransferase</keyword>
<proteinExistence type="inferred from homology"/>
<dbReference type="SUPFAM" id="SSF53383">
    <property type="entry name" value="PLP-dependent transferases"/>
    <property type="match status" value="1"/>
</dbReference>
<evidence type="ECO:0000256" key="2">
    <source>
        <dbReference type="ARBA" id="ARBA00009077"/>
    </source>
</evidence>
<dbReference type="InterPro" id="IPR000277">
    <property type="entry name" value="Cys/Met-Metab_PyrdxlP-dep_enz"/>
</dbReference>
<comment type="caution">
    <text evidence="7">The sequence shown here is derived from an EMBL/GenBank/DDBJ whole genome shotgun (WGS) entry which is preliminary data.</text>
</comment>
<evidence type="ECO:0000256" key="4">
    <source>
        <dbReference type="ARBA" id="ARBA00023239"/>
    </source>
</evidence>
<organism evidence="7 8">
    <name type="scientific">Candidatus Hodgkinia cicadicola</name>
    <dbReference type="NCBI Taxonomy" id="573658"/>
    <lineage>
        <taxon>Bacteria</taxon>
        <taxon>Pseudomonadati</taxon>
        <taxon>Pseudomonadota</taxon>
        <taxon>Alphaproteobacteria</taxon>
        <taxon>Hyphomicrobiales</taxon>
        <taxon>Candidatus Hodgkinia</taxon>
    </lineage>
</organism>
<gene>
    <name evidence="7" type="primary">metC</name>
    <name evidence="7" type="ORF">magtdc_161</name>
</gene>
<evidence type="ECO:0000256" key="3">
    <source>
        <dbReference type="ARBA" id="ARBA00022898"/>
    </source>
</evidence>
<dbReference type="GO" id="GO:0003879">
    <property type="term" value="F:ATP phosphoribosyltransferase activity"/>
    <property type="evidence" value="ECO:0007669"/>
    <property type="project" value="UniProtKB-EC"/>
</dbReference>
<dbReference type="Pfam" id="PF01053">
    <property type="entry name" value="Cys_Met_Meta_PP"/>
    <property type="match status" value="1"/>
</dbReference>
<keyword evidence="3 6" id="KW-0663">Pyridoxal phosphate</keyword>
<dbReference type="Gene3D" id="3.90.1150.10">
    <property type="entry name" value="Aspartate Aminotransferase, domain 1"/>
    <property type="match status" value="1"/>
</dbReference>
<dbReference type="EMBL" id="NXGO01000024">
    <property type="protein sequence ID" value="PIM95870.1"/>
    <property type="molecule type" value="Genomic_DNA"/>
</dbReference>
<dbReference type="InterPro" id="IPR006233">
    <property type="entry name" value="Cys_b_lyase_bac"/>
</dbReference>
<dbReference type="InterPro" id="IPR015422">
    <property type="entry name" value="PyrdxlP-dep_Trfase_small"/>
</dbReference>
<comment type="cofactor">
    <cofactor evidence="1 6">
        <name>pyridoxal 5'-phosphate</name>
        <dbReference type="ChEBI" id="CHEBI:597326"/>
    </cofactor>
</comment>
<dbReference type="InterPro" id="IPR015424">
    <property type="entry name" value="PyrdxlP-dep_Trfase"/>
</dbReference>
<evidence type="ECO:0000313" key="7">
    <source>
        <dbReference type="EMBL" id="PIM95870.1"/>
    </source>
</evidence>
<dbReference type="Proteomes" id="UP000230981">
    <property type="component" value="Unassembled WGS sequence"/>
</dbReference>
<comment type="catalytic activity">
    <reaction evidence="5">
        <text>L,L-cystathionine + H2O = L-homocysteine + pyruvate + NH4(+)</text>
        <dbReference type="Rhea" id="RHEA:13965"/>
        <dbReference type="ChEBI" id="CHEBI:15361"/>
        <dbReference type="ChEBI" id="CHEBI:15377"/>
        <dbReference type="ChEBI" id="CHEBI:28938"/>
        <dbReference type="ChEBI" id="CHEBI:58161"/>
        <dbReference type="ChEBI" id="CHEBI:58199"/>
    </reaction>
</comment>
<keyword evidence="7" id="KW-0808">Transferase</keyword>
<comment type="similarity">
    <text evidence="2 6">Belongs to the trans-sulfuration enzymes family.</text>
</comment>
<protein>
    <submittedName>
        <fullName evidence="7">Cystathionine beta-lyase</fullName>
        <ecNumber evidence="7">2.4.2.17</ecNumber>
    </submittedName>
</protein>
<dbReference type="PANTHER" id="PTHR43500:SF1">
    <property type="entry name" value="CYSTATHIONINE BETA-LYASE-RELATED"/>
    <property type="match status" value="1"/>
</dbReference>
<reference evidence="7" key="1">
    <citation type="submission" date="2017-09" db="EMBL/GenBank/DDBJ databases">
        <authorList>
            <person name="Campbell M.A."/>
            <person name="Lukasik P."/>
            <person name="Simon C."/>
            <person name="McCutcheon J.P."/>
        </authorList>
    </citation>
    <scope>NUCLEOTIDE SEQUENCE [LARGE SCALE GENOMIC DNA]</scope>
    <source>
        <strain evidence="7">MAGTDC</strain>
    </source>
</reference>
<dbReference type="EC" id="2.4.2.17" evidence="7"/>
<dbReference type="PIRSF" id="PIRSF001434">
    <property type="entry name" value="CGS"/>
    <property type="match status" value="1"/>
</dbReference>
<evidence type="ECO:0000256" key="6">
    <source>
        <dbReference type="RuleBase" id="RU362118"/>
    </source>
</evidence>
<evidence type="ECO:0000256" key="1">
    <source>
        <dbReference type="ARBA" id="ARBA00001933"/>
    </source>
</evidence>
<sequence>MEDIKKDIDITRMITTKRKSEFAYTINALNVIYDNLVKDRTLQTKPPSDITRSVTSDSQHWVSSTVHNLSTTIAALEYSDSTILTNSRLTATTLTILCLLSPGDHALIIDSVYYPLKEFCNVLSKLNINIDYFNPRDEYSLKTLLRTNTKLIHLESPCSDTFEVLDIDKICKYVKQRSDKCIISMDNSWATPLIYKPLTHGVDVSICDLTNYLIKQSNTDLTSISTTKTLSHMFIKFKNLVNLTYGNYDLLTILNNINNSIFRLYSRYNPIMKLCRHLSKMKHLCQVFCPASRSSPDNWLWQQNYNLQNNIISIKLNKNSINKCKKFLSNLAVIKTDGVYNDNKTSASLFVIRHRLFGTESTYPIIRLRIGLDDIDNLITDLNNALITTG</sequence>
<dbReference type="Gene3D" id="3.40.640.10">
    <property type="entry name" value="Type I PLP-dependent aspartate aminotransferase-like (Major domain)"/>
    <property type="match status" value="1"/>
</dbReference>
<keyword evidence="4" id="KW-0456">Lyase</keyword>
<keyword evidence="8" id="KW-1185">Reference proteome</keyword>
<name>A0ABX4MGN6_9HYPH</name>
<dbReference type="PANTHER" id="PTHR43500">
    <property type="entry name" value="CYSTATHIONINE BETA-LYASE-RELATED"/>
    <property type="match status" value="1"/>
</dbReference>
<evidence type="ECO:0000256" key="5">
    <source>
        <dbReference type="ARBA" id="ARBA00047517"/>
    </source>
</evidence>
<evidence type="ECO:0000313" key="8">
    <source>
        <dbReference type="Proteomes" id="UP000230981"/>
    </source>
</evidence>
<dbReference type="RefSeq" id="WP_146656676.1">
    <property type="nucleotide sequence ID" value="NZ_CM008785.1"/>
</dbReference>
<accession>A0ABX4MGN6</accession>